<dbReference type="InterPro" id="IPR025504">
    <property type="entry name" value="GLUCM_C"/>
</dbReference>
<dbReference type="Proteomes" id="UP000294546">
    <property type="component" value="Unassembled WGS sequence"/>
</dbReference>
<dbReference type="PANTHER" id="PTHR32022:SF10">
    <property type="entry name" value="D-GLUTAMATE CYCLASE, MITOCHONDRIAL"/>
    <property type="match status" value="1"/>
</dbReference>
<dbReference type="Pfam" id="PF14336">
    <property type="entry name" value="GLUCM-like_C"/>
    <property type="match status" value="1"/>
</dbReference>
<proteinExistence type="predicted"/>
<keyword evidence="3" id="KW-1185">Reference proteome</keyword>
<dbReference type="RefSeq" id="WP_132287427.1">
    <property type="nucleotide sequence ID" value="NZ_SMFU01000007.1"/>
</dbReference>
<evidence type="ECO:0000259" key="1">
    <source>
        <dbReference type="Pfam" id="PF14336"/>
    </source>
</evidence>
<name>A0A4R1GMT6_9GAMM</name>
<gene>
    <name evidence="2" type="ORF">CLV83_0658</name>
</gene>
<dbReference type="AlphaFoldDB" id="A0A4R1GMT6"/>
<dbReference type="OrthoDB" id="1668885at2"/>
<protein>
    <submittedName>
        <fullName evidence="2">Uncharacterized protein DUF4392</fullName>
    </submittedName>
</protein>
<reference evidence="2 3" key="1">
    <citation type="submission" date="2019-03" db="EMBL/GenBank/DDBJ databases">
        <title>Genomic Encyclopedia of Archaeal and Bacterial Type Strains, Phase II (KMG-II): from individual species to whole genera.</title>
        <authorList>
            <person name="Goeker M."/>
        </authorList>
    </citation>
    <scope>NUCLEOTIDE SEQUENCE [LARGE SCALE GENOMIC DNA]</scope>
    <source>
        <strain evidence="2 3">DSM 27697</strain>
    </source>
</reference>
<feature type="domain" description="D-glutamate cyclase-like C-terminal" evidence="1">
    <location>
        <begin position="10"/>
        <end position="272"/>
    </location>
</feature>
<sequence length="278" mass="30205">MTDTQLSKQIEDLLVRKNLRGMKDVQPALREGYYERAANFLRKAKGTVLIGTGFPVVDTFETDGPVGAIALYQTLAYLGADPVIVCGKPISKMLAPDYKVHEIQVGEHDERELEALEALARFDPDVVLSIERPGQAEDGGYYNMRGESISPRTACFDTFVKAANCPTIGIGDGGNEIGMGNIYDAISKLNIVPAATRVDELLIADVSNWGAYGIIAMLGYWSGEDLLARLDPEAILQYLSERGSVDGVTRLNELTEDGLPSSEGNTVIEDLRKLTGFA</sequence>
<dbReference type="EMBL" id="SMFU01000007">
    <property type="protein sequence ID" value="TCK08571.1"/>
    <property type="molecule type" value="Genomic_DNA"/>
</dbReference>
<evidence type="ECO:0000313" key="2">
    <source>
        <dbReference type="EMBL" id="TCK08571.1"/>
    </source>
</evidence>
<dbReference type="PANTHER" id="PTHR32022">
    <property type="entry name" value="D-GLUTAMATE CYCLASE, MITOCHONDRIAL"/>
    <property type="match status" value="1"/>
</dbReference>
<evidence type="ECO:0000313" key="3">
    <source>
        <dbReference type="Proteomes" id="UP000294546"/>
    </source>
</evidence>
<accession>A0A4R1GMT6</accession>
<comment type="caution">
    <text evidence="2">The sequence shown here is derived from an EMBL/GenBank/DDBJ whole genome shotgun (WGS) entry which is preliminary data.</text>
</comment>
<organism evidence="2 3">
    <name type="scientific">Marinobacterium mangrovicola</name>
    <dbReference type="NCBI Taxonomy" id="1476959"/>
    <lineage>
        <taxon>Bacteria</taxon>
        <taxon>Pseudomonadati</taxon>
        <taxon>Pseudomonadota</taxon>
        <taxon>Gammaproteobacteria</taxon>
        <taxon>Oceanospirillales</taxon>
        <taxon>Oceanospirillaceae</taxon>
        <taxon>Marinobacterium</taxon>
    </lineage>
</organism>
<dbReference type="Gene3D" id="3.90.1640.20">
    <property type="entry name" value="TON_0340"/>
    <property type="match status" value="1"/>
</dbReference>